<dbReference type="SUPFAM" id="SSF55298">
    <property type="entry name" value="YjgF-like"/>
    <property type="match status" value="1"/>
</dbReference>
<evidence type="ECO:0000256" key="1">
    <source>
        <dbReference type="ARBA" id="ARBA00010552"/>
    </source>
</evidence>
<dbReference type="FunFam" id="3.30.1330.40:FF:000001">
    <property type="entry name" value="L-PSP family endoribonuclease"/>
    <property type="match status" value="1"/>
</dbReference>
<dbReference type="GO" id="GO:0005739">
    <property type="term" value="C:mitochondrion"/>
    <property type="evidence" value="ECO:0007669"/>
    <property type="project" value="TreeGrafter"/>
</dbReference>
<dbReference type="Gene3D" id="3.30.1330.40">
    <property type="entry name" value="RutC-like"/>
    <property type="match status" value="1"/>
</dbReference>
<proteinExistence type="evidence at transcript level"/>
<protein>
    <submittedName>
        <fullName evidence="2">Ribonuclease UK114</fullName>
    </submittedName>
</protein>
<dbReference type="EMBL" id="LR785833">
    <property type="protein sequence ID" value="CAB3254122.1"/>
    <property type="molecule type" value="mRNA"/>
</dbReference>
<dbReference type="NCBIfam" id="TIGR00004">
    <property type="entry name" value="Rid family detoxifying hydrolase"/>
    <property type="match status" value="1"/>
</dbReference>
<dbReference type="Pfam" id="PF01042">
    <property type="entry name" value="Ribonuc_L-PSP"/>
    <property type="match status" value="1"/>
</dbReference>
<dbReference type="InterPro" id="IPR006175">
    <property type="entry name" value="YjgF/YER057c/UK114"/>
</dbReference>
<organism evidence="2">
    <name type="scientific">Phallusia mammillata</name>
    <dbReference type="NCBI Taxonomy" id="59560"/>
    <lineage>
        <taxon>Eukaryota</taxon>
        <taxon>Metazoa</taxon>
        <taxon>Chordata</taxon>
        <taxon>Tunicata</taxon>
        <taxon>Ascidiacea</taxon>
        <taxon>Phlebobranchia</taxon>
        <taxon>Ascidiidae</taxon>
        <taxon>Phallusia</taxon>
    </lineage>
</organism>
<dbReference type="InterPro" id="IPR019897">
    <property type="entry name" value="RidA_CS"/>
</dbReference>
<dbReference type="InterPro" id="IPR006056">
    <property type="entry name" value="RidA"/>
</dbReference>
<dbReference type="PANTHER" id="PTHR11803:SF39">
    <property type="entry name" value="2-IMINOBUTANOATE_2-IMINOPROPANOATE DEAMINASE"/>
    <property type="match status" value="1"/>
</dbReference>
<comment type="similarity">
    <text evidence="1">Belongs to the RutC family.</text>
</comment>
<accession>A0A6F9DFK6</accession>
<dbReference type="PANTHER" id="PTHR11803">
    <property type="entry name" value="2-IMINOBUTANOATE/2-IMINOPROPANOATE DEAMINASE RIDA"/>
    <property type="match status" value="1"/>
</dbReference>
<dbReference type="CDD" id="cd00448">
    <property type="entry name" value="YjgF_YER057c_UK114_family"/>
    <property type="match status" value="1"/>
</dbReference>
<dbReference type="AlphaFoldDB" id="A0A6F9DFK6"/>
<reference evidence="2" key="1">
    <citation type="submission" date="2020-04" db="EMBL/GenBank/DDBJ databases">
        <authorList>
            <person name="Neveu A P."/>
        </authorList>
    </citation>
    <scope>NUCLEOTIDE SEQUENCE</scope>
    <source>
        <tissue evidence="2">Whole embryo</tissue>
    </source>
</reference>
<evidence type="ECO:0000313" key="2">
    <source>
        <dbReference type="EMBL" id="CAB3254122.1"/>
    </source>
</evidence>
<dbReference type="InterPro" id="IPR035959">
    <property type="entry name" value="RutC-like_sf"/>
</dbReference>
<sequence length="133" mass="14177">MSVSKIVRKVISTTKAPAAIGAYSQAVQVDQTLYVSGQIGLSPETSDFVGSDVESQTEQALKNMGEILSAANMSFADVVKTTVLLADIQDFARVNTVYQKFFKAPYPARAAYAAANLPKLARVEIEAIAVSSD</sequence>
<dbReference type="GO" id="GO:0005829">
    <property type="term" value="C:cytosol"/>
    <property type="evidence" value="ECO:0007669"/>
    <property type="project" value="TreeGrafter"/>
</dbReference>
<dbReference type="GO" id="GO:0019239">
    <property type="term" value="F:deaminase activity"/>
    <property type="evidence" value="ECO:0007669"/>
    <property type="project" value="TreeGrafter"/>
</dbReference>
<name>A0A6F9DFK6_9ASCI</name>
<gene>
    <name evidence="2" type="primary">Hrsp12</name>
</gene>
<dbReference type="PROSITE" id="PS01094">
    <property type="entry name" value="UPF0076"/>
    <property type="match status" value="1"/>
</dbReference>